<name>A0A7W7Y259_9GAMM</name>
<accession>A0A7W7Y259</accession>
<feature type="compositionally biased region" description="Basic and acidic residues" evidence="1">
    <location>
        <begin position="385"/>
        <end position="401"/>
    </location>
</feature>
<dbReference type="Pfam" id="PF09617">
    <property type="entry name" value="Cas_GSU0053"/>
    <property type="match status" value="1"/>
</dbReference>
<dbReference type="EMBL" id="JACHHX010000020">
    <property type="protein sequence ID" value="MBB5016453.1"/>
    <property type="molecule type" value="Genomic_DNA"/>
</dbReference>
<dbReference type="Proteomes" id="UP000519004">
    <property type="component" value="Unassembled WGS sequence"/>
</dbReference>
<sequence length="430" mass="48036">MNDSTDIKQVTENDLDNWATMNDGPVALRLKQRLLPVEESGIIFPPTYADIGYNIDTLSDGTRVATIDSVGSQANRLEPIFKSESKDPNDWLVPQIEILIHKEACGECENCKSNAGNAKKANKECKQPREVTRSLLDLAHRAADAVVQSSPDLLKLIEPAFKRLQQGDAGPLCTVAPTSLVFGVWDSRGNTGEKRPRLVRSIIRAWDVEPLHAAAQFNSIWKLLDEEQQEELKKEAKAKKTDLSEKGLADAPATFRKTKVQQYRDGLPNPEARVLGGVLVKGSIEREVTVNLVALRGLRGENDQETTEIRKYLLGLSLMAATADIELYLREGCLLRYAENGDAWYEVPRRGEPTPIRLDVETIKEYARETAGPFRTKWPAVFNEKWPKGDGEKSQEGEKSPALKYEFNLDAAKKLLQKKVAEEEKGNQSE</sequence>
<dbReference type="RefSeq" id="WP_183949119.1">
    <property type="nucleotide sequence ID" value="NZ_JACHHX010000020.1"/>
</dbReference>
<evidence type="ECO:0000313" key="2">
    <source>
        <dbReference type="EMBL" id="MBB5016453.1"/>
    </source>
</evidence>
<gene>
    <name evidence="2" type="ORF">HNQ58_002368</name>
</gene>
<dbReference type="NCBIfam" id="TIGR02570">
    <property type="entry name" value="cas7_GSU0053"/>
    <property type="match status" value="2"/>
</dbReference>
<protein>
    <submittedName>
        <fullName evidence="2">CRISPR-associated protein Csb1</fullName>
    </submittedName>
</protein>
<reference evidence="2 3" key="1">
    <citation type="submission" date="2020-08" db="EMBL/GenBank/DDBJ databases">
        <title>Genomic Encyclopedia of Type Strains, Phase IV (KMG-IV): sequencing the most valuable type-strain genomes for metagenomic binning, comparative biology and taxonomic classification.</title>
        <authorList>
            <person name="Goeker M."/>
        </authorList>
    </citation>
    <scope>NUCLEOTIDE SEQUENCE [LARGE SCALE GENOMIC DNA]</scope>
    <source>
        <strain evidence="2 3">DSM 25897</strain>
    </source>
</reference>
<comment type="caution">
    <text evidence="2">The sequence shown here is derived from an EMBL/GenBank/DDBJ whole genome shotgun (WGS) entry which is preliminary data.</text>
</comment>
<keyword evidence="3" id="KW-1185">Reference proteome</keyword>
<feature type="region of interest" description="Disordered" evidence="1">
    <location>
        <begin position="384"/>
        <end position="403"/>
    </location>
</feature>
<dbReference type="AlphaFoldDB" id="A0A7W7Y259"/>
<organism evidence="2 3">
    <name type="scientific">Rehaibacterium terrae</name>
    <dbReference type="NCBI Taxonomy" id="1341696"/>
    <lineage>
        <taxon>Bacteria</taxon>
        <taxon>Pseudomonadati</taxon>
        <taxon>Pseudomonadota</taxon>
        <taxon>Gammaproteobacteria</taxon>
        <taxon>Lysobacterales</taxon>
        <taxon>Lysobacteraceae</taxon>
        <taxon>Rehaibacterium</taxon>
    </lineage>
</organism>
<evidence type="ECO:0000313" key="3">
    <source>
        <dbReference type="Proteomes" id="UP000519004"/>
    </source>
</evidence>
<proteinExistence type="predicted"/>
<evidence type="ECO:0000256" key="1">
    <source>
        <dbReference type="SAM" id="MobiDB-lite"/>
    </source>
</evidence>
<dbReference type="InterPro" id="IPR013403">
    <property type="entry name" value="CRISPR-assoc_prot_Csb1/Cas7u"/>
</dbReference>